<name>A0A6G0Z4M1_APHCR</name>
<organism evidence="1 2">
    <name type="scientific">Aphis craccivora</name>
    <name type="common">Cowpea aphid</name>
    <dbReference type="NCBI Taxonomy" id="307492"/>
    <lineage>
        <taxon>Eukaryota</taxon>
        <taxon>Metazoa</taxon>
        <taxon>Ecdysozoa</taxon>
        <taxon>Arthropoda</taxon>
        <taxon>Hexapoda</taxon>
        <taxon>Insecta</taxon>
        <taxon>Pterygota</taxon>
        <taxon>Neoptera</taxon>
        <taxon>Paraneoptera</taxon>
        <taxon>Hemiptera</taxon>
        <taxon>Sternorrhyncha</taxon>
        <taxon>Aphidomorpha</taxon>
        <taxon>Aphidoidea</taxon>
        <taxon>Aphididae</taxon>
        <taxon>Aphidini</taxon>
        <taxon>Aphis</taxon>
        <taxon>Aphis</taxon>
    </lineage>
</organism>
<dbReference type="Proteomes" id="UP000478052">
    <property type="component" value="Unassembled WGS sequence"/>
</dbReference>
<dbReference type="AlphaFoldDB" id="A0A6G0Z4M1"/>
<accession>A0A6G0Z4M1</accession>
<protein>
    <submittedName>
        <fullName evidence="1">Uncharacterized protein</fullName>
    </submittedName>
</protein>
<comment type="caution">
    <text evidence="1">The sequence shown here is derived from an EMBL/GenBank/DDBJ whole genome shotgun (WGS) entry which is preliminary data.</text>
</comment>
<sequence>MNRVPLPALKRDSVILQQGLVYSSLVDSFKFIQTFSGLAQKMLIHHHSHQVQFSHNFHVGGNGKVILERCNRVFSKTNGLGEGKLQNINNIRNGTLSNINIEKYTIDIKYAHITSVNAENILASIYASFYKLLMSSLAMRIDILLQTLVVKN</sequence>
<keyword evidence="2" id="KW-1185">Reference proteome</keyword>
<gene>
    <name evidence="1" type="ORF">FWK35_00030959</name>
</gene>
<evidence type="ECO:0000313" key="2">
    <source>
        <dbReference type="Proteomes" id="UP000478052"/>
    </source>
</evidence>
<reference evidence="1 2" key="1">
    <citation type="submission" date="2019-08" db="EMBL/GenBank/DDBJ databases">
        <title>Whole genome of Aphis craccivora.</title>
        <authorList>
            <person name="Voronova N.V."/>
            <person name="Shulinski R.S."/>
            <person name="Bandarenka Y.V."/>
            <person name="Zhorov D.G."/>
            <person name="Warner D."/>
        </authorList>
    </citation>
    <scope>NUCLEOTIDE SEQUENCE [LARGE SCALE GENOMIC DNA]</scope>
    <source>
        <strain evidence="1">180601</strain>
        <tissue evidence="1">Whole Body</tissue>
    </source>
</reference>
<proteinExistence type="predicted"/>
<evidence type="ECO:0000313" key="1">
    <source>
        <dbReference type="EMBL" id="KAF0765397.1"/>
    </source>
</evidence>
<dbReference type="EMBL" id="VUJU01001408">
    <property type="protein sequence ID" value="KAF0765397.1"/>
    <property type="molecule type" value="Genomic_DNA"/>
</dbReference>